<keyword evidence="3" id="KW-1185">Reference proteome</keyword>
<reference evidence="2 3" key="1">
    <citation type="submission" date="2018-06" db="EMBL/GenBank/DDBJ databases">
        <title>Spirosoma sp. HMF3257 Genome sequencing and assembly.</title>
        <authorList>
            <person name="Kang H."/>
            <person name="Cha I."/>
            <person name="Kim H."/>
            <person name="Kang J."/>
            <person name="Joh K."/>
        </authorList>
    </citation>
    <scope>NUCLEOTIDE SEQUENCE [LARGE SCALE GENOMIC DNA]</scope>
    <source>
        <strain evidence="2 3">HMF3257</strain>
    </source>
</reference>
<proteinExistence type="predicted"/>
<evidence type="ECO:0000313" key="2">
    <source>
        <dbReference type="EMBL" id="RAI77598.1"/>
    </source>
</evidence>
<evidence type="ECO:0000256" key="1">
    <source>
        <dbReference type="SAM" id="MobiDB-lite"/>
    </source>
</evidence>
<dbReference type="EMBL" id="QLII01000001">
    <property type="protein sequence ID" value="RAI77598.1"/>
    <property type="molecule type" value="Genomic_DNA"/>
</dbReference>
<organism evidence="2 3">
    <name type="scientific">Spirosoma telluris</name>
    <dbReference type="NCBI Taxonomy" id="2183553"/>
    <lineage>
        <taxon>Bacteria</taxon>
        <taxon>Pseudomonadati</taxon>
        <taxon>Bacteroidota</taxon>
        <taxon>Cytophagia</taxon>
        <taxon>Cytophagales</taxon>
        <taxon>Cytophagaceae</taxon>
        <taxon>Spirosoma</taxon>
    </lineage>
</organism>
<dbReference type="Proteomes" id="UP000249016">
    <property type="component" value="Unassembled WGS sequence"/>
</dbReference>
<dbReference type="RefSeq" id="WP_111348413.1">
    <property type="nucleotide sequence ID" value="NZ_QLII01000001.1"/>
</dbReference>
<sequence length="101" mass="11352">MSVLNRTQFSFSSYQKAWNSGVELADNTEISELLEHNPLLNQTLLLQGAALAVKDISRMRYPLILGDVENVCGWPKELFFQEGSSPTSPKSPWPISQDLKK</sequence>
<comment type="caution">
    <text evidence="2">The sequence shown here is derived from an EMBL/GenBank/DDBJ whole genome shotgun (WGS) entry which is preliminary data.</text>
</comment>
<accession>A0A327NXH3</accession>
<evidence type="ECO:0000313" key="3">
    <source>
        <dbReference type="Proteomes" id="UP000249016"/>
    </source>
</evidence>
<protein>
    <submittedName>
        <fullName evidence="2">Uncharacterized protein</fullName>
    </submittedName>
</protein>
<name>A0A327NXH3_9BACT</name>
<dbReference type="AlphaFoldDB" id="A0A327NXH3"/>
<gene>
    <name evidence="2" type="ORF">HMF3257_31810</name>
</gene>
<feature type="region of interest" description="Disordered" evidence="1">
    <location>
        <begin position="81"/>
        <end position="101"/>
    </location>
</feature>